<evidence type="ECO:0000259" key="2">
    <source>
        <dbReference type="SMART" id="SM01017"/>
    </source>
</evidence>
<dbReference type="Gene3D" id="2.60.40.640">
    <property type="match status" value="1"/>
</dbReference>
<dbReference type="SMART" id="SM01017">
    <property type="entry name" value="Arrestin_C"/>
    <property type="match status" value="1"/>
</dbReference>
<feature type="compositionally biased region" description="Polar residues" evidence="1">
    <location>
        <begin position="687"/>
        <end position="696"/>
    </location>
</feature>
<evidence type="ECO:0000313" key="3">
    <source>
        <dbReference type="EMBL" id="PSK37130.1"/>
    </source>
</evidence>
<dbReference type="InterPro" id="IPR011022">
    <property type="entry name" value="Arrestin_C-like"/>
</dbReference>
<keyword evidence="4" id="KW-1185">Reference proteome</keyword>
<feature type="region of interest" description="Disordered" evidence="1">
    <location>
        <begin position="874"/>
        <end position="929"/>
    </location>
</feature>
<dbReference type="AlphaFoldDB" id="A0A2P7YME1"/>
<feature type="region of interest" description="Disordered" evidence="1">
    <location>
        <begin position="604"/>
        <end position="767"/>
    </location>
</feature>
<comment type="caution">
    <text evidence="3">The sequence shown here is derived from an EMBL/GenBank/DDBJ whole genome shotgun (WGS) entry which is preliminary data.</text>
</comment>
<feature type="domain" description="Arrestin C-terminal-like" evidence="2">
    <location>
        <begin position="314"/>
        <end position="486"/>
    </location>
</feature>
<dbReference type="VEuPathDB" id="FungiDB:C7M61_003557"/>
<dbReference type="RefSeq" id="XP_024712981.1">
    <property type="nucleotide sequence ID" value="XM_024858894.1"/>
</dbReference>
<reference evidence="3 4" key="1">
    <citation type="submission" date="2018-03" db="EMBL/GenBank/DDBJ databases">
        <title>Candida pseudohaemulonii genome assembly and annotation.</title>
        <authorList>
            <person name="Munoz J.F."/>
            <person name="Gade L.G."/>
            <person name="Chow N.A."/>
            <person name="Litvintseva A.P."/>
            <person name="Loparev V.N."/>
            <person name="Cuomo C.A."/>
        </authorList>
    </citation>
    <scope>NUCLEOTIDE SEQUENCE [LARGE SCALE GENOMIC DNA]</scope>
    <source>
        <strain evidence="3 4">B12108</strain>
    </source>
</reference>
<dbReference type="GO" id="GO:0030674">
    <property type="term" value="F:protein-macromolecule adaptor activity"/>
    <property type="evidence" value="ECO:0007669"/>
    <property type="project" value="TreeGrafter"/>
</dbReference>
<feature type="region of interest" description="Disordered" evidence="1">
    <location>
        <begin position="537"/>
        <end position="556"/>
    </location>
</feature>
<dbReference type="PANTHER" id="PTHR11188:SF174">
    <property type="entry name" value="ARRESTIN-RELATED TRAFFICKING ADAPTER 10-RELATED"/>
    <property type="match status" value="1"/>
</dbReference>
<proteinExistence type="predicted"/>
<dbReference type="Proteomes" id="UP000241107">
    <property type="component" value="Unassembled WGS sequence"/>
</dbReference>
<dbReference type="GO" id="GO:0031625">
    <property type="term" value="F:ubiquitin protein ligase binding"/>
    <property type="evidence" value="ECO:0007669"/>
    <property type="project" value="TreeGrafter"/>
</dbReference>
<dbReference type="EMBL" id="PYFQ01000009">
    <property type="protein sequence ID" value="PSK37130.1"/>
    <property type="molecule type" value="Genomic_DNA"/>
</dbReference>
<dbReference type="GO" id="GO:0070086">
    <property type="term" value="P:ubiquitin-dependent endocytosis"/>
    <property type="evidence" value="ECO:0007669"/>
    <property type="project" value="TreeGrafter"/>
</dbReference>
<feature type="compositionally biased region" description="Basic and acidic residues" evidence="1">
    <location>
        <begin position="731"/>
        <end position="747"/>
    </location>
</feature>
<feature type="compositionally biased region" description="Polar residues" evidence="1">
    <location>
        <begin position="899"/>
        <end position="910"/>
    </location>
</feature>
<gene>
    <name evidence="3" type="ORF">C7M61_003557</name>
</gene>
<dbReference type="Pfam" id="PF02752">
    <property type="entry name" value="Arrestin_C"/>
    <property type="match status" value="1"/>
</dbReference>
<evidence type="ECO:0000256" key="1">
    <source>
        <dbReference type="SAM" id="MobiDB-lite"/>
    </source>
</evidence>
<dbReference type="GeneID" id="36566945"/>
<sequence>MDFARSPLFPDASLALSPARDENPDEQVLVPNLPDTPQALLLLVQVFIVPAEKYLFLQGFKPAEFENRPPSLLRGCLVLRILKPAKVKLVSLHFKGIQRTEWPEGIPPKRNNYAEINDLINHTWPFYHADTHTPNFGADFVRPLPANPHKGDDITHFSLSEPANNSLHHSGSDFLSPVDTARGFAASLINRATSPRGSSPSPAPGITPVSSFQDLTTAQSAGSNADHSALNEPAKPGLFMPGDYIYNFEHPLPALSPETIDANFGRVFYNLEANIIRMGAFKTNLTARLPVNVVRIPSDNSVEENEPIFIERDWEDQLRYEILVGSKAVVLDTYVPISFKFIPLYGKVALHRIRVSVTENCHYYCHNKTVHRAEPTRKFLLLEHKAKPNKSLLSAQGCLTDDGPDVGSPEDEVLPRELEFQMFVPSTINKKYNFAMHADTSFENIQCDHWIKISLRISRKDPANPEKRKHFEISIDSPIHLCSPLAAHCNTLLPAYDRPEQPEQLPQYAPLSPPNSPEVTVVDQLQNGHSIFSALSNFGHNSPTSSEGSSRFRAPGRSATPLLFHHLSNSDEPIEKDHRIHLEANLYSPSEENVLESLGLPQAQPLASPRSAAHSPAPFRPDPVRRPTINPPSFEAINPDFDGTLPPAYEREDPATSPVRNEVSPTRPKRNSGAKDTVPSIELQRPLTDTSVSSTGIKHRLSKQFEPISRNSDDSSSAATLTEAKPSTSAEAEKKKELAPEPPKNDQRLSPGFRPKSPRLPETEDDMDLSDVRLLRLLSGPASPVIGPLASRQSSVALAVDDDPPLELTLPLLTLNEGYTDDNLSNLLLDQGRRPSAFMNTSMTDLMGNSTYFGRSGIENHTFRNPRLKKHYQEEQSFQSTKERQKSFGVIPSGDIPHQGTTERSLTASSERSEWISEITDSSGDKANEGFRRLSKDVNELVK</sequence>
<organism evidence="3 4">
    <name type="scientific">Candidozyma pseudohaemuli</name>
    <dbReference type="NCBI Taxonomy" id="418784"/>
    <lineage>
        <taxon>Eukaryota</taxon>
        <taxon>Fungi</taxon>
        <taxon>Dikarya</taxon>
        <taxon>Ascomycota</taxon>
        <taxon>Saccharomycotina</taxon>
        <taxon>Pichiomycetes</taxon>
        <taxon>Metschnikowiaceae</taxon>
        <taxon>Candidozyma</taxon>
    </lineage>
</organism>
<feature type="compositionally biased region" description="Low complexity" evidence="1">
    <location>
        <begin position="191"/>
        <end position="200"/>
    </location>
</feature>
<dbReference type="STRING" id="418784.A0A2P7YME1"/>
<dbReference type="PANTHER" id="PTHR11188">
    <property type="entry name" value="ARRESTIN DOMAIN CONTAINING PROTEIN"/>
    <property type="match status" value="1"/>
</dbReference>
<evidence type="ECO:0000313" key="4">
    <source>
        <dbReference type="Proteomes" id="UP000241107"/>
    </source>
</evidence>
<feature type="compositionally biased region" description="Low complexity" evidence="1">
    <location>
        <begin position="605"/>
        <end position="617"/>
    </location>
</feature>
<protein>
    <recommendedName>
        <fullName evidence="2">Arrestin C-terminal-like domain-containing protein</fullName>
    </recommendedName>
</protein>
<accession>A0A2P7YME1</accession>
<dbReference type="InterPro" id="IPR014752">
    <property type="entry name" value="Arrestin-like_C"/>
</dbReference>
<feature type="region of interest" description="Disordered" evidence="1">
    <location>
        <begin position="191"/>
        <end position="210"/>
    </location>
</feature>
<name>A0A2P7YME1_9ASCO</name>
<dbReference type="GO" id="GO:0005829">
    <property type="term" value="C:cytosol"/>
    <property type="evidence" value="ECO:0007669"/>
    <property type="project" value="TreeGrafter"/>
</dbReference>
<feature type="compositionally biased region" description="Polar residues" evidence="1">
    <location>
        <begin position="537"/>
        <end position="549"/>
    </location>
</feature>
<dbReference type="InterPro" id="IPR050357">
    <property type="entry name" value="Arrestin_domain-protein"/>
</dbReference>
<dbReference type="OrthoDB" id="2238745at2759"/>